<dbReference type="InterPro" id="IPR007383">
    <property type="entry name" value="DUF445"/>
</dbReference>
<proteinExistence type="predicted"/>
<dbReference type="RefSeq" id="WP_336576914.1">
    <property type="nucleotide sequence ID" value="NZ_JBBAGV010000001.1"/>
</dbReference>
<dbReference type="PANTHER" id="PTHR38442">
    <property type="entry name" value="INNER MEMBRANE PROTEIN-RELATED"/>
    <property type="match status" value="1"/>
</dbReference>
<keyword evidence="3" id="KW-1185">Reference proteome</keyword>
<protein>
    <submittedName>
        <fullName evidence="2">DUF445 domain-containing protein</fullName>
    </submittedName>
</protein>
<organism evidence="2 3">
    <name type="scientific">Bacillus luti</name>
    <dbReference type="NCBI Taxonomy" id="2026191"/>
    <lineage>
        <taxon>Bacteria</taxon>
        <taxon>Bacillati</taxon>
        <taxon>Bacillota</taxon>
        <taxon>Bacilli</taxon>
        <taxon>Bacillales</taxon>
        <taxon>Bacillaceae</taxon>
        <taxon>Bacillus</taxon>
        <taxon>Bacillus cereus group</taxon>
    </lineage>
</organism>
<dbReference type="Pfam" id="PF04286">
    <property type="entry name" value="DUF445"/>
    <property type="match status" value="1"/>
</dbReference>
<reference evidence="2 3" key="1">
    <citation type="submission" date="2024-03" db="EMBL/GenBank/DDBJ databases">
        <title>A Rare Waterborne Outbreak of Bacillus cereus in China: Epidemiologic Survey, Genomic Insights and Virulence Characteristics.</title>
        <authorList>
            <person name="Wang S."/>
        </authorList>
    </citation>
    <scope>NUCLEOTIDE SEQUENCE [LARGE SCALE GENOMIC DNA]</scope>
    <source>
        <strain evidence="2 3">BC008</strain>
    </source>
</reference>
<sequence>MSLQTKYIAGISLGVMGVGFAASIPFQGTIAGEIIQGGFEAGLVGGLADWFAVTALFRHPMGIPIPHTALLPKNRKRVTKGLINTLENEWLTKESITNKVKEMQLAQMVLQIAEREMQSDAVKKGIVTIAEKAIVTIDTEKLAVIIEKELKTYLHTINTSNILQVLVDQLVVQEYDEKTLDYILVKVKDWTAQDEARYQLGSLGMKAMENIKVDGFLQFTLKSFMNIVDEDKIGGILQKFIISNINSLQDADNSTRQLILTKIRQEIINVKENEALLQELENWKEKWIANWDATDKIKEMLEQVQQRAITFVKNEEFTDKYVIPFLQTQMNKIKEDEQTVQKIEEWLQKQVVTLVEKNHSKIGKLVQENLDKLDDKTLIEMIENNVGKDLQWIRVNGAVCGFMIGLVLEGIKAII</sequence>
<keyword evidence="1" id="KW-1133">Transmembrane helix</keyword>
<keyword evidence="1" id="KW-0812">Transmembrane</keyword>
<keyword evidence="1" id="KW-0472">Membrane</keyword>
<evidence type="ECO:0000256" key="1">
    <source>
        <dbReference type="SAM" id="Phobius"/>
    </source>
</evidence>
<dbReference type="Proteomes" id="UP001365619">
    <property type="component" value="Unassembled WGS sequence"/>
</dbReference>
<evidence type="ECO:0000313" key="2">
    <source>
        <dbReference type="EMBL" id="MEI5927643.1"/>
    </source>
</evidence>
<name>A0ABU8HL62_9BACI</name>
<dbReference type="EMBL" id="JBBAGW010000001">
    <property type="protein sequence ID" value="MEI5927643.1"/>
    <property type="molecule type" value="Genomic_DNA"/>
</dbReference>
<dbReference type="PANTHER" id="PTHR38442:SF1">
    <property type="entry name" value="INNER MEMBRANE PROTEIN"/>
    <property type="match status" value="1"/>
</dbReference>
<evidence type="ECO:0000313" key="3">
    <source>
        <dbReference type="Proteomes" id="UP001365619"/>
    </source>
</evidence>
<feature type="transmembrane region" description="Helical" evidence="1">
    <location>
        <begin position="7"/>
        <end position="26"/>
    </location>
</feature>
<comment type="caution">
    <text evidence="2">The sequence shown here is derived from an EMBL/GenBank/DDBJ whole genome shotgun (WGS) entry which is preliminary data.</text>
</comment>
<accession>A0ABU8HL62</accession>
<gene>
    <name evidence="2" type="ORF">WBS43_02795</name>
</gene>